<protein>
    <submittedName>
        <fullName evidence="2">Similar to ABC-type uncharacterized transport system permease component</fullName>
    </submittedName>
</protein>
<reference evidence="2 3" key="2">
    <citation type="submission" date="2013-09" db="EMBL/GenBank/DDBJ databases">
        <title>Whole genome comparison of six Crocosphaera watsonii strains with differing phenotypes.</title>
        <authorList>
            <person name="Bench S.R."/>
            <person name="Heller P."/>
            <person name="Frank I."/>
            <person name="Arciniega M."/>
            <person name="Shilova I.N."/>
            <person name="Zehr J.P."/>
        </authorList>
    </citation>
    <scope>NUCLEOTIDE SEQUENCE [LARGE SCALE GENOMIC DNA]</scope>
    <source>
        <strain evidence="2 3">WH 0401</strain>
    </source>
</reference>
<evidence type="ECO:0000313" key="2">
    <source>
        <dbReference type="EMBL" id="CCQ61415.1"/>
    </source>
</evidence>
<evidence type="ECO:0000256" key="1">
    <source>
        <dbReference type="SAM" id="Phobius"/>
    </source>
</evidence>
<reference evidence="2 3" key="1">
    <citation type="submission" date="2013-01" db="EMBL/GenBank/DDBJ databases">
        <authorList>
            <person name="Bench S."/>
        </authorList>
    </citation>
    <scope>NUCLEOTIDE SEQUENCE [LARGE SCALE GENOMIC DNA]</scope>
    <source>
        <strain evidence="2 3">WH 0401</strain>
    </source>
</reference>
<evidence type="ECO:0000313" key="3">
    <source>
        <dbReference type="Proteomes" id="UP000018198"/>
    </source>
</evidence>
<comment type="caution">
    <text evidence="2">The sequence shown here is derived from an EMBL/GenBank/DDBJ whole genome shotgun (WGS) entry which is preliminary data.</text>
</comment>
<gene>
    <name evidence="2" type="ORF">CWATWH0401_190</name>
</gene>
<dbReference type="AlphaFoldDB" id="T2J8D4"/>
<keyword evidence="1" id="KW-1133">Transmembrane helix</keyword>
<keyword evidence="1" id="KW-0472">Membrane</keyword>
<sequence length="73" mass="8544">MRWLINKVVSFLSVYYAHMLEYRAEIFFWVLSGSLPIILMGVWIQASQGGDFCFKFCRICPLLFLCFSSSSIY</sequence>
<accession>T2J8D4</accession>
<proteinExistence type="predicted"/>
<dbReference type="Proteomes" id="UP000018198">
    <property type="component" value="Unassembled WGS sequence"/>
</dbReference>
<organism evidence="2 3">
    <name type="scientific">Crocosphaera watsonii WH 0401</name>
    <dbReference type="NCBI Taxonomy" id="555881"/>
    <lineage>
        <taxon>Bacteria</taxon>
        <taxon>Bacillati</taxon>
        <taxon>Cyanobacteriota</taxon>
        <taxon>Cyanophyceae</taxon>
        <taxon>Oscillatoriophycideae</taxon>
        <taxon>Chroococcales</taxon>
        <taxon>Aphanothecaceae</taxon>
        <taxon>Crocosphaera</taxon>
    </lineage>
</organism>
<name>T2J8D4_CROWT</name>
<dbReference type="EMBL" id="CAQM01000316">
    <property type="protein sequence ID" value="CCQ61415.1"/>
    <property type="molecule type" value="Genomic_DNA"/>
</dbReference>
<keyword evidence="1" id="KW-0812">Transmembrane</keyword>
<feature type="transmembrane region" description="Helical" evidence="1">
    <location>
        <begin position="26"/>
        <end position="44"/>
    </location>
</feature>